<evidence type="ECO:0000313" key="2">
    <source>
        <dbReference type="Proteomes" id="UP000004931"/>
    </source>
</evidence>
<dbReference type="EMBL" id="AAVT01000010">
    <property type="protein sequence ID" value="EAW30126.1"/>
    <property type="molecule type" value="Genomic_DNA"/>
</dbReference>
<proteinExistence type="predicted"/>
<dbReference type="OrthoDB" id="6361295at2"/>
<accession>A0YGA0</accession>
<dbReference type="STRING" id="247633.GP2143_11152"/>
<dbReference type="Proteomes" id="UP000004931">
    <property type="component" value="Unassembled WGS sequence"/>
</dbReference>
<protein>
    <recommendedName>
        <fullName evidence="3">UspA domain-containing protein</fullName>
    </recommendedName>
</protein>
<organism evidence="1 2">
    <name type="scientific">marine gamma proteobacterium HTCC2143</name>
    <dbReference type="NCBI Taxonomy" id="247633"/>
    <lineage>
        <taxon>Bacteria</taxon>
        <taxon>Pseudomonadati</taxon>
        <taxon>Pseudomonadota</taxon>
        <taxon>Gammaproteobacteria</taxon>
        <taxon>Cellvibrionales</taxon>
        <taxon>Spongiibacteraceae</taxon>
        <taxon>BD1-7 clade</taxon>
    </lineage>
</organism>
<evidence type="ECO:0008006" key="3">
    <source>
        <dbReference type="Google" id="ProtNLM"/>
    </source>
</evidence>
<dbReference type="AlphaFoldDB" id="A0YGA0"/>
<name>A0YGA0_9GAMM</name>
<reference evidence="1 2" key="1">
    <citation type="journal article" date="2010" name="J. Bacteriol.">
        <title>Genome sequence of the oligotrophic marine Gammaproteobacterium HTCC2143, isolated from the Oregon Coast.</title>
        <authorList>
            <person name="Oh H.M."/>
            <person name="Kang I."/>
            <person name="Ferriera S."/>
            <person name="Giovannoni S.J."/>
            <person name="Cho J.C."/>
        </authorList>
    </citation>
    <scope>NUCLEOTIDE SEQUENCE [LARGE SCALE GENOMIC DNA]</scope>
    <source>
        <strain evidence="1 2">HTCC2143</strain>
    </source>
</reference>
<evidence type="ECO:0000313" key="1">
    <source>
        <dbReference type="EMBL" id="EAW30126.1"/>
    </source>
</evidence>
<dbReference type="eggNOG" id="COG2205">
    <property type="taxonomic scope" value="Bacteria"/>
</dbReference>
<sequence length="253" mass="28787">MISDAPTTLSELVVLTVDSESYTPTTVDLAIDMAASLKTRLQALFIEDEELLRAADLPFTREIAFPSAMARVTDANIMQRSVQTIATQFKQYLGTRAQASKVPWSYDYIRGCSRDVGLVGKPDVVYTIVSQAIYHRPRYQYRRHSRKLLMIENHSPHLYKALELIVRSFRNDPIEVLWIKNDSATTEPDVVKQYPALSGKNNLTTVQLEHSQLQQVVADRNMTFDYAIMSRNESADSLNEIFKQLRCPIILVS</sequence>
<keyword evidence="2" id="KW-1185">Reference proteome</keyword>
<comment type="caution">
    <text evidence="1">The sequence shown here is derived from an EMBL/GenBank/DDBJ whole genome shotgun (WGS) entry which is preliminary data.</text>
</comment>
<gene>
    <name evidence="1" type="ORF">GP2143_11152</name>
</gene>